<evidence type="ECO:0000256" key="1">
    <source>
        <dbReference type="SAM" id="MobiDB-lite"/>
    </source>
</evidence>
<dbReference type="OrthoDB" id="4084022at2759"/>
<dbReference type="AlphaFoldDB" id="A0A1G4JGC9"/>
<evidence type="ECO:0000313" key="3">
    <source>
        <dbReference type="Proteomes" id="UP000190274"/>
    </source>
</evidence>
<name>A0A1G4JGC9_9SACH</name>
<organism evidence="2 3">
    <name type="scientific">Lachancea dasiensis</name>
    <dbReference type="NCBI Taxonomy" id="1072105"/>
    <lineage>
        <taxon>Eukaryota</taxon>
        <taxon>Fungi</taxon>
        <taxon>Dikarya</taxon>
        <taxon>Ascomycota</taxon>
        <taxon>Saccharomycotina</taxon>
        <taxon>Saccharomycetes</taxon>
        <taxon>Saccharomycetales</taxon>
        <taxon>Saccharomycetaceae</taxon>
        <taxon>Lachancea</taxon>
    </lineage>
</organism>
<reference evidence="3" key="1">
    <citation type="submission" date="2016-03" db="EMBL/GenBank/DDBJ databases">
        <authorList>
            <person name="Devillers H."/>
        </authorList>
    </citation>
    <scope>NUCLEOTIDE SEQUENCE [LARGE SCALE GENOMIC DNA]</scope>
</reference>
<dbReference type="Pfam" id="PF10175">
    <property type="entry name" value="MPP6"/>
    <property type="match status" value="1"/>
</dbReference>
<gene>
    <name evidence="2" type="ORF">LADA_0E13960G</name>
</gene>
<proteinExistence type="predicted"/>
<sequence length="161" mass="17904">MGEEVSGKLSSRVLNMKFMRQADNAAEALKVEEEKRQLVDSSEWKIPGNESIKARLQPSWTSVGATELLEQSQPVAALGRRKMGAPEKREEEKDKEELEALETLWQNQKRQREPEGLDNSEDNSVSKADESGTISKGKGNGQGKGASHARRKRAKSEKEAL</sequence>
<protein>
    <submittedName>
        <fullName evidence="2">LADA_0E13960g1_1</fullName>
    </submittedName>
</protein>
<evidence type="ECO:0000313" key="2">
    <source>
        <dbReference type="EMBL" id="SCU89156.1"/>
    </source>
</evidence>
<keyword evidence="3" id="KW-1185">Reference proteome</keyword>
<feature type="compositionally biased region" description="Basic and acidic residues" evidence="1">
    <location>
        <begin position="84"/>
        <end position="98"/>
    </location>
</feature>
<dbReference type="EMBL" id="LT598455">
    <property type="protein sequence ID" value="SCU89156.1"/>
    <property type="molecule type" value="Genomic_DNA"/>
</dbReference>
<feature type="region of interest" description="Disordered" evidence="1">
    <location>
        <begin position="74"/>
        <end position="161"/>
    </location>
</feature>
<dbReference type="Proteomes" id="UP000190274">
    <property type="component" value="Chromosome E"/>
</dbReference>
<accession>A0A1G4JGC9</accession>